<proteinExistence type="inferred from homology"/>
<evidence type="ECO:0000256" key="1">
    <source>
        <dbReference type="ARBA" id="ARBA00007274"/>
    </source>
</evidence>
<organism evidence="3 4">
    <name type="scientific">Glaciibacter psychrotolerans</name>
    <dbReference type="NCBI Taxonomy" id="670054"/>
    <lineage>
        <taxon>Bacteria</taxon>
        <taxon>Bacillati</taxon>
        <taxon>Actinomycetota</taxon>
        <taxon>Actinomycetes</taxon>
        <taxon>Micrococcales</taxon>
        <taxon>Microbacteriaceae</taxon>
        <taxon>Glaciibacter</taxon>
    </lineage>
</organism>
<comment type="similarity">
    <text evidence="1">Belongs to the transferase hexapeptide repeat family.</text>
</comment>
<accession>A0A7Z0EE12</accession>
<name>A0A7Z0EE12_9MICO</name>
<sequence length="62" mass="5970">MHPARVVIGRGVWWAANVRVLPGVTIGAGTVVGAGAVVTKDAAAGAIVVGAPANQVGTVPEG</sequence>
<dbReference type="Proteomes" id="UP000537260">
    <property type="component" value="Unassembled WGS sequence"/>
</dbReference>
<dbReference type="Gene3D" id="2.160.10.10">
    <property type="entry name" value="Hexapeptide repeat proteins"/>
    <property type="match status" value="1"/>
</dbReference>
<dbReference type="AlphaFoldDB" id="A0A7Z0EE12"/>
<dbReference type="GO" id="GO:0005829">
    <property type="term" value="C:cytosol"/>
    <property type="evidence" value="ECO:0007669"/>
    <property type="project" value="TreeGrafter"/>
</dbReference>
<dbReference type="InterPro" id="IPR051159">
    <property type="entry name" value="Hexapeptide_acetyltransf"/>
</dbReference>
<evidence type="ECO:0000256" key="2">
    <source>
        <dbReference type="ARBA" id="ARBA00022679"/>
    </source>
</evidence>
<dbReference type="RefSeq" id="WP_179578511.1">
    <property type="nucleotide sequence ID" value="NZ_JACCFM010000001.1"/>
</dbReference>
<dbReference type="SUPFAM" id="SSF51161">
    <property type="entry name" value="Trimeric LpxA-like enzymes"/>
    <property type="match status" value="1"/>
</dbReference>
<reference evidence="3 4" key="1">
    <citation type="submission" date="2020-07" db="EMBL/GenBank/DDBJ databases">
        <title>Sequencing the genomes of 1000 actinobacteria strains.</title>
        <authorList>
            <person name="Klenk H.-P."/>
        </authorList>
    </citation>
    <scope>NUCLEOTIDE SEQUENCE [LARGE SCALE GENOMIC DNA]</scope>
    <source>
        <strain evidence="3 4">LI1</strain>
    </source>
</reference>
<evidence type="ECO:0000313" key="4">
    <source>
        <dbReference type="Proteomes" id="UP000537260"/>
    </source>
</evidence>
<dbReference type="Pfam" id="PF00132">
    <property type="entry name" value="Hexapep"/>
    <property type="match status" value="1"/>
</dbReference>
<protein>
    <submittedName>
        <fullName evidence="3">Acetyltransferase-like isoleucine patch superfamily enzyme</fullName>
    </submittedName>
</protein>
<dbReference type="InterPro" id="IPR001451">
    <property type="entry name" value="Hexapep"/>
</dbReference>
<dbReference type="GO" id="GO:0008374">
    <property type="term" value="F:O-acyltransferase activity"/>
    <property type="evidence" value="ECO:0007669"/>
    <property type="project" value="TreeGrafter"/>
</dbReference>
<keyword evidence="2 3" id="KW-0808">Transferase</keyword>
<dbReference type="PANTHER" id="PTHR23416:SF23">
    <property type="entry name" value="ACETYLTRANSFERASE C18B11.09C-RELATED"/>
    <property type="match status" value="1"/>
</dbReference>
<keyword evidence="4" id="KW-1185">Reference proteome</keyword>
<dbReference type="InterPro" id="IPR011004">
    <property type="entry name" value="Trimer_LpxA-like_sf"/>
</dbReference>
<gene>
    <name evidence="3" type="ORF">HNR05_001606</name>
</gene>
<dbReference type="PANTHER" id="PTHR23416">
    <property type="entry name" value="SIALIC ACID SYNTHASE-RELATED"/>
    <property type="match status" value="1"/>
</dbReference>
<evidence type="ECO:0000313" key="3">
    <source>
        <dbReference type="EMBL" id="NYJ19815.1"/>
    </source>
</evidence>
<comment type="caution">
    <text evidence="3">The sequence shown here is derived from an EMBL/GenBank/DDBJ whole genome shotgun (WGS) entry which is preliminary data.</text>
</comment>
<dbReference type="EMBL" id="JACCFM010000001">
    <property type="protein sequence ID" value="NYJ19815.1"/>
    <property type="molecule type" value="Genomic_DNA"/>
</dbReference>